<evidence type="ECO:0000313" key="4">
    <source>
        <dbReference type="Proteomes" id="UP000067625"/>
    </source>
</evidence>
<dbReference type="Proteomes" id="UP000067625">
    <property type="component" value="Chromosome"/>
</dbReference>
<protein>
    <submittedName>
        <fullName evidence="3">Diaminohydroxyphosphoribosylaminopyrimidine deaminase</fullName>
    </submittedName>
</protein>
<evidence type="ECO:0000256" key="1">
    <source>
        <dbReference type="ARBA" id="ARBA00023002"/>
    </source>
</evidence>
<dbReference type="RefSeq" id="WP_053604777.1">
    <property type="nucleotide sequence ID" value="NZ_CP012600.1"/>
</dbReference>
<evidence type="ECO:0000313" key="3">
    <source>
        <dbReference type="EMBL" id="ALC82954.1"/>
    </source>
</evidence>
<gene>
    <name evidence="3" type="ORF">AM592_16220</name>
</gene>
<dbReference type="OrthoDB" id="9778052at2"/>
<dbReference type="GO" id="GO:0006694">
    <property type="term" value="P:steroid biosynthetic process"/>
    <property type="evidence" value="ECO:0007669"/>
    <property type="project" value="InterPro"/>
</dbReference>
<dbReference type="PANTHER" id="PTHR10366">
    <property type="entry name" value="NAD DEPENDENT EPIMERASE/DEHYDRATASE"/>
    <property type="match status" value="1"/>
</dbReference>
<dbReference type="SUPFAM" id="SSF51735">
    <property type="entry name" value="NAD(P)-binding Rossmann-fold domains"/>
    <property type="match status" value="1"/>
</dbReference>
<feature type="domain" description="3-beta hydroxysteroid dehydrogenase/isomerase" evidence="2">
    <location>
        <begin position="7"/>
        <end position="242"/>
    </location>
</feature>
<proteinExistence type="predicted"/>
<dbReference type="PANTHER" id="PTHR10366:SF812">
    <property type="entry name" value="VPS9 DOMAIN-CONTAINING PROTEIN"/>
    <property type="match status" value="1"/>
</dbReference>
<keyword evidence="4" id="KW-1185">Reference proteome</keyword>
<organism evidence="3 4">
    <name type="scientific">Bacillus gobiensis</name>
    <dbReference type="NCBI Taxonomy" id="1441095"/>
    <lineage>
        <taxon>Bacteria</taxon>
        <taxon>Bacillati</taxon>
        <taxon>Bacillota</taxon>
        <taxon>Bacilli</taxon>
        <taxon>Bacillales</taxon>
        <taxon>Bacillaceae</taxon>
        <taxon>Bacillus</taxon>
    </lineage>
</organism>
<evidence type="ECO:0000259" key="2">
    <source>
        <dbReference type="Pfam" id="PF01073"/>
    </source>
</evidence>
<dbReference type="InterPro" id="IPR002225">
    <property type="entry name" value="3Beta_OHSteriod_DH/Estase"/>
</dbReference>
<dbReference type="STRING" id="1441095.AM592_16220"/>
<dbReference type="AlphaFoldDB" id="A0A0M4FLK7"/>
<keyword evidence="1" id="KW-0560">Oxidoreductase</keyword>
<reference evidence="3 4" key="2">
    <citation type="journal article" date="2016" name="Int. J. Syst. Evol. Microbiol.">
        <title>Bacillus gobiensis sp. nov., isolated from a soil sample.</title>
        <authorList>
            <person name="Liu B."/>
            <person name="Liu G.H."/>
            <person name="Cetin S."/>
            <person name="Schumann P."/>
            <person name="Pan Z.Z."/>
            <person name="Chen Q.Q."/>
        </authorList>
    </citation>
    <scope>NUCLEOTIDE SEQUENCE [LARGE SCALE GENOMIC DNA]</scope>
    <source>
        <strain evidence="3 4">FJAT-4402</strain>
    </source>
</reference>
<sequence>MKKTTVLVTGGTGYLASWIVKDLLKEGHDVRITVRDKGKEEKYEHLRQIEKETPGNLFIYEADLLKKGSFDLAVEGTEFVFHTASPFYLSGIKDAYNELVKPAKEGTRNVLLSVNKADSVKRVILTSSVAAVHGDNRDMNGKQEFTEKDWNESSSVEHQPYNYSKTVAEKEAWSIQKEQNNWDLVTINPSFILGPSLTKRADSTSISTILDLLKGTYKTGVPKLFFGMVDVRDTAKAHILAAFTENASGRYIISGKEASVFDMAKILEGKFPDQYALPKREVPKPLMWLIAPTLGFTRKYVSTNVGHSLKLNNSKSIKDLGMNYRSLEATLIDQKNQLDEAGLI</sequence>
<dbReference type="InterPro" id="IPR050425">
    <property type="entry name" value="NAD(P)_dehydrat-like"/>
</dbReference>
<dbReference type="InterPro" id="IPR036291">
    <property type="entry name" value="NAD(P)-bd_dom_sf"/>
</dbReference>
<accession>A0A0M4FLK7</accession>
<dbReference type="PATRIC" id="fig|1441095.3.peg.3582"/>
<dbReference type="GO" id="GO:0016616">
    <property type="term" value="F:oxidoreductase activity, acting on the CH-OH group of donors, NAD or NADP as acceptor"/>
    <property type="evidence" value="ECO:0007669"/>
    <property type="project" value="InterPro"/>
</dbReference>
<dbReference type="Gene3D" id="3.40.50.720">
    <property type="entry name" value="NAD(P)-binding Rossmann-like Domain"/>
    <property type="match status" value="1"/>
</dbReference>
<dbReference type="Pfam" id="PF01073">
    <property type="entry name" value="3Beta_HSD"/>
    <property type="match status" value="1"/>
</dbReference>
<dbReference type="FunFam" id="3.40.50.720:FF:000336">
    <property type="entry name" value="Aldehyde reductase"/>
    <property type="match status" value="1"/>
</dbReference>
<name>A0A0M4FLK7_9BACI</name>
<dbReference type="EMBL" id="CP012600">
    <property type="protein sequence ID" value="ALC82954.1"/>
    <property type="molecule type" value="Genomic_DNA"/>
</dbReference>
<reference evidence="4" key="1">
    <citation type="submission" date="2015-08" db="EMBL/GenBank/DDBJ databases">
        <title>Genome sequencing project for genomic taxonomy and phylogenomics of Bacillus-like bacteria.</title>
        <authorList>
            <person name="Liu B."/>
            <person name="Wang J."/>
            <person name="Zhu Y."/>
            <person name="Liu G."/>
            <person name="Chen Q."/>
            <person name="Chen Z."/>
            <person name="Lan J."/>
            <person name="Che J."/>
            <person name="Ge C."/>
            <person name="Shi H."/>
            <person name="Pan Z."/>
            <person name="Liu X."/>
        </authorList>
    </citation>
    <scope>NUCLEOTIDE SEQUENCE [LARGE SCALE GENOMIC DNA]</scope>
    <source>
        <strain evidence="4">FJAT-4402</strain>
    </source>
</reference>